<comment type="caution">
    <text evidence="2">The sequence shown here is derived from an EMBL/GenBank/DDBJ whole genome shotgun (WGS) entry which is preliminary data.</text>
</comment>
<name>A0A699YYI4_HAELA</name>
<gene>
    <name evidence="2" type="ORF">HaLaN_11563</name>
</gene>
<accession>A0A699YYI4</accession>
<keyword evidence="3" id="KW-1185">Reference proteome</keyword>
<feature type="compositionally biased region" description="Basic and acidic residues" evidence="1">
    <location>
        <begin position="65"/>
        <end position="85"/>
    </location>
</feature>
<protein>
    <submittedName>
        <fullName evidence="2">Uncharacterized protein</fullName>
    </submittedName>
</protein>
<proteinExistence type="predicted"/>
<sequence length="146" mass="15747">MVVPVCRVAYLEAAAASASASAQAEAEEVGKLETGLAAQATDAAGGVQRSLGELDDALEELELSRRGKEAARESTLKRQARMREEAVEDREEGQLRGVRALADQLQAKVAPVEEYRARGQASDLADSTTSMRNMQDRIAALTQLMW</sequence>
<dbReference type="AlphaFoldDB" id="A0A699YYI4"/>
<feature type="region of interest" description="Disordered" evidence="1">
    <location>
        <begin position="65"/>
        <end position="94"/>
    </location>
</feature>
<evidence type="ECO:0000313" key="2">
    <source>
        <dbReference type="EMBL" id="GFH15353.1"/>
    </source>
</evidence>
<dbReference type="EMBL" id="BLLF01000840">
    <property type="protein sequence ID" value="GFH15353.1"/>
    <property type="molecule type" value="Genomic_DNA"/>
</dbReference>
<reference evidence="2 3" key="1">
    <citation type="submission" date="2020-02" db="EMBL/GenBank/DDBJ databases">
        <title>Draft genome sequence of Haematococcus lacustris strain NIES-144.</title>
        <authorList>
            <person name="Morimoto D."/>
            <person name="Nakagawa S."/>
            <person name="Yoshida T."/>
            <person name="Sawayama S."/>
        </authorList>
    </citation>
    <scope>NUCLEOTIDE SEQUENCE [LARGE SCALE GENOMIC DNA]</scope>
    <source>
        <strain evidence="2 3">NIES-144</strain>
    </source>
</reference>
<evidence type="ECO:0000313" key="3">
    <source>
        <dbReference type="Proteomes" id="UP000485058"/>
    </source>
</evidence>
<dbReference type="Proteomes" id="UP000485058">
    <property type="component" value="Unassembled WGS sequence"/>
</dbReference>
<evidence type="ECO:0000256" key="1">
    <source>
        <dbReference type="SAM" id="MobiDB-lite"/>
    </source>
</evidence>
<organism evidence="2 3">
    <name type="scientific">Haematococcus lacustris</name>
    <name type="common">Green alga</name>
    <name type="synonym">Haematococcus pluvialis</name>
    <dbReference type="NCBI Taxonomy" id="44745"/>
    <lineage>
        <taxon>Eukaryota</taxon>
        <taxon>Viridiplantae</taxon>
        <taxon>Chlorophyta</taxon>
        <taxon>core chlorophytes</taxon>
        <taxon>Chlorophyceae</taxon>
        <taxon>CS clade</taxon>
        <taxon>Chlamydomonadales</taxon>
        <taxon>Haematococcaceae</taxon>
        <taxon>Haematococcus</taxon>
    </lineage>
</organism>